<reference evidence="2 3" key="1">
    <citation type="submission" date="2019-01" db="EMBL/GenBank/DDBJ databases">
        <authorList>
            <person name="Sayadi A."/>
        </authorList>
    </citation>
    <scope>NUCLEOTIDE SEQUENCE [LARGE SCALE GENOMIC DNA]</scope>
</reference>
<name>A0A653DMC6_CALMS</name>
<dbReference type="EMBL" id="CAACVG010013155">
    <property type="protein sequence ID" value="VEN61381.1"/>
    <property type="molecule type" value="Genomic_DNA"/>
</dbReference>
<keyword evidence="3" id="KW-1185">Reference proteome</keyword>
<proteinExistence type="predicted"/>
<evidence type="ECO:0000313" key="2">
    <source>
        <dbReference type="EMBL" id="VEN61381.1"/>
    </source>
</evidence>
<protein>
    <submittedName>
        <fullName evidence="2">Uncharacterized protein</fullName>
    </submittedName>
</protein>
<organism evidence="2 3">
    <name type="scientific">Callosobruchus maculatus</name>
    <name type="common">Southern cowpea weevil</name>
    <name type="synonym">Pulse bruchid</name>
    <dbReference type="NCBI Taxonomy" id="64391"/>
    <lineage>
        <taxon>Eukaryota</taxon>
        <taxon>Metazoa</taxon>
        <taxon>Ecdysozoa</taxon>
        <taxon>Arthropoda</taxon>
        <taxon>Hexapoda</taxon>
        <taxon>Insecta</taxon>
        <taxon>Pterygota</taxon>
        <taxon>Neoptera</taxon>
        <taxon>Endopterygota</taxon>
        <taxon>Coleoptera</taxon>
        <taxon>Polyphaga</taxon>
        <taxon>Cucujiformia</taxon>
        <taxon>Chrysomeloidea</taxon>
        <taxon>Chrysomelidae</taxon>
        <taxon>Bruchinae</taxon>
        <taxon>Bruchini</taxon>
        <taxon>Callosobruchus</taxon>
    </lineage>
</organism>
<dbReference type="OrthoDB" id="10002384at2759"/>
<gene>
    <name evidence="2" type="ORF">CALMAC_LOCUS18805</name>
</gene>
<evidence type="ECO:0000256" key="1">
    <source>
        <dbReference type="SAM" id="MobiDB-lite"/>
    </source>
</evidence>
<feature type="region of interest" description="Disordered" evidence="1">
    <location>
        <begin position="144"/>
        <end position="164"/>
    </location>
</feature>
<accession>A0A653DMC6</accession>
<evidence type="ECO:0000313" key="3">
    <source>
        <dbReference type="Proteomes" id="UP000410492"/>
    </source>
</evidence>
<dbReference type="AlphaFoldDB" id="A0A653DMC6"/>
<dbReference type="Proteomes" id="UP000410492">
    <property type="component" value="Unassembled WGS sequence"/>
</dbReference>
<sequence length="342" mass="39298">MKNVLPSKKFRNCNEKKCAKCMNPGLHFPKTTLVSNWKRRNDSSNVNSALQHEYGKHSCYPELEEVRKKEKAKPVMCCNNCYCRQTGTKPMLSCKPKTCVSKKINPDQKLQSTSSTCLCEESTSNDNTTFDTDDEFDYTKQRKAYHRHKGDDEKPASIVTDTSDDKDLHESVATIYGTNKATTSQTPATSSYFTSQASVEDLKAFRNEHNLDAHNVEKYAEEVPEHTCTFQFKLDDFLALQPLNTDSYGKSRCKICNVTMKQKQFEQHNPYYDTHPSAMKMRKAALRDKLELAQRTIGITGEKAKIELKCTSADDDLKNVFKKYQKPQYFNTFALRQQKMIF</sequence>